<dbReference type="Proteomes" id="UP000887577">
    <property type="component" value="Unplaced"/>
</dbReference>
<keyword evidence="2" id="KW-0732">Signal</keyword>
<dbReference type="WBParaSite" id="PSU_v2.g12444.t1">
    <property type="protein sequence ID" value="PSU_v2.g12444.t1"/>
    <property type="gene ID" value="PSU_v2.g12444"/>
</dbReference>
<sequence length="166" mass="19347">MKIEFLVLLFVVTTLKKIVGQSEYDIVKTPCSTNGTLLNYNIYSDNIAQFFSPNYPKNLIINETTSFCQARFYTIVQNYRIWMALYNGYTQSYNVFDDNNHQFGRDYFDSNDAIASFSSKTESLTYELDTFTNASYDWTAFQGVVIAYGNFYLFLLILIKKALKIW</sequence>
<evidence type="ECO:0000313" key="3">
    <source>
        <dbReference type="Proteomes" id="UP000887577"/>
    </source>
</evidence>
<dbReference type="AlphaFoldDB" id="A0A914Y3W2"/>
<accession>A0A914Y3W2</accession>
<name>A0A914Y3W2_9BILA</name>
<keyword evidence="1" id="KW-0812">Transmembrane</keyword>
<evidence type="ECO:0000256" key="1">
    <source>
        <dbReference type="SAM" id="Phobius"/>
    </source>
</evidence>
<feature type="signal peptide" evidence="2">
    <location>
        <begin position="1"/>
        <end position="20"/>
    </location>
</feature>
<proteinExistence type="predicted"/>
<protein>
    <submittedName>
        <fullName evidence="4">Transmembrane protein</fullName>
    </submittedName>
</protein>
<keyword evidence="1" id="KW-0472">Membrane</keyword>
<evidence type="ECO:0000313" key="4">
    <source>
        <dbReference type="WBParaSite" id="PSU_v2.g12444.t1"/>
    </source>
</evidence>
<reference evidence="4" key="1">
    <citation type="submission" date="2022-11" db="UniProtKB">
        <authorList>
            <consortium name="WormBaseParasite"/>
        </authorList>
    </citation>
    <scope>IDENTIFICATION</scope>
</reference>
<keyword evidence="3" id="KW-1185">Reference proteome</keyword>
<feature type="transmembrane region" description="Helical" evidence="1">
    <location>
        <begin position="138"/>
        <end position="159"/>
    </location>
</feature>
<keyword evidence="1" id="KW-1133">Transmembrane helix</keyword>
<organism evidence="3 4">
    <name type="scientific">Panagrolaimus superbus</name>
    <dbReference type="NCBI Taxonomy" id="310955"/>
    <lineage>
        <taxon>Eukaryota</taxon>
        <taxon>Metazoa</taxon>
        <taxon>Ecdysozoa</taxon>
        <taxon>Nematoda</taxon>
        <taxon>Chromadorea</taxon>
        <taxon>Rhabditida</taxon>
        <taxon>Tylenchina</taxon>
        <taxon>Panagrolaimomorpha</taxon>
        <taxon>Panagrolaimoidea</taxon>
        <taxon>Panagrolaimidae</taxon>
        <taxon>Panagrolaimus</taxon>
    </lineage>
</organism>
<feature type="chain" id="PRO_5038077472" evidence="2">
    <location>
        <begin position="21"/>
        <end position="166"/>
    </location>
</feature>
<evidence type="ECO:0000256" key="2">
    <source>
        <dbReference type="SAM" id="SignalP"/>
    </source>
</evidence>